<dbReference type="EMBL" id="JACXIZ010000008">
    <property type="protein sequence ID" value="MBD2844136.1"/>
    <property type="molecule type" value="Genomic_DNA"/>
</dbReference>
<gene>
    <name evidence="1" type="ORF">IDH44_02965</name>
</gene>
<dbReference type="RefSeq" id="WP_190914550.1">
    <property type="nucleotide sequence ID" value="NZ_JACXIZ010000008.1"/>
</dbReference>
<dbReference type="InterPro" id="IPR029062">
    <property type="entry name" value="Class_I_gatase-like"/>
</dbReference>
<name>A0A927BP47_9BACL</name>
<dbReference type="InterPro" id="IPR028212">
    <property type="entry name" value="GHL6"/>
</dbReference>
<dbReference type="Pfam" id="PF14871">
    <property type="entry name" value="GHL6"/>
    <property type="match status" value="1"/>
</dbReference>
<dbReference type="Gene3D" id="3.40.50.880">
    <property type="match status" value="1"/>
</dbReference>
<proteinExistence type="predicted"/>
<comment type="caution">
    <text evidence="1">The sequence shown here is derived from an EMBL/GenBank/DDBJ whole genome shotgun (WGS) entry which is preliminary data.</text>
</comment>
<evidence type="ECO:0000313" key="2">
    <source>
        <dbReference type="Proteomes" id="UP000621560"/>
    </source>
</evidence>
<reference evidence="1" key="1">
    <citation type="submission" date="2020-09" db="EMBL/GenBank/DDBJ databases">
        <title>A novel bacterium of genus Paenibacillus, isolated from South China Sea.</title>
        <authorList>
            <person name="Huang H."/>
            <person name="Mo K."/>
            <person name="Hu Y."/>
        </authorList>
    </citation>
    <scope>NUCLEOTIDE SEQUENCE</scope>
    <source>
        <strain evidence="1">IB182496</strain>
    </source>
</reference>
<dbReference type="Proteomes" id="UP000621560">
    <property type="component" value="Unassembled WGS sequence"/>
</dbReference>
<accession>A0A927BP47</accession>
<dbReference type="Gene3D" id="3.20.20.80">
    <property type="entry name" value="Glycosidases"/>
    <property type="match status" value="1"/>
</dbReference>
<keyword evidence="2" id="KW-1185">Reference proteome</keyword>
<dbReference type="AlphaFoldDB" id="A0A927BP47"/>
<protein>
    <submittedName>
        <fullName evidence="1">Beta-galactosidase trimerization domain-containing protein</fullName>
    </submittedName>
</protein>
<evidence type="ECO:0000313" key="1">
    <source>
        <dbReference type="EMBL" id="MBD2844136.1"/>
    </source>
</evidence>
<dbReference type="CDD" id="cd03143">
    <property type="entry name" value="A4_beta-galactosidase_middle_domain"/>
    <property type="match status" value="1"/>
</dbReference>
<sequence length="687" mass="78678">MQRTIVKGKNNEEQWWFKRPWRQLQTNLREIDWLDIDAERIVADLKSFKATSVLINSSGIVANYPTTHPYHFQNPYLQGDSLETIIEACHRADIAVLARTDFSKVRRPIYELHPEWAYISNEGSIVDYNGDVHVCFNSQYQQRHAFEIMKETLDLLDFDGIFFNAGGYQTIDYSNNHHGICQCDNCRTRFAAMYALDLPLVEDMNDPVYRKYLLFKQETSRVYERQVYDFVSGIRTNILVANNKAQGALTRGESHAEIYLPLPNWQYSGSDNTKHAKASHYPMLSVNSSADFVGIEYRHVAVSPHQQSLRQAQNLANGGGMCYYIIGRVDNKADRSAYDSIKQWYHYHAAHEQEYANLTSKADIAILMNNPHPRTNAEWEYQGWFRFLAENHYLFDSFSKGAAETVPFDRYKAVIVHEYEQLGDALCRKLDEFAQSGGTVIAVSKAGFRGDDLELREQPALECLGITRYKQVRTGMVAAYLKVDRKDAFPRFHDNDLCYVHGTYVYADYNERVEKYLKLIPPHHYGPPERCYYTIETDHPGVTVHAYGKGKGIYFPWEPGKQFTAHGHTNTIRLVADVLEELAGLDPVRGNLSPMVEVTLHRNEDDGSDLLHLVNGSGHFGTSYYAPITMHDLELTLPVEGGVREARSLMTGEAYPVEEENDSMIRIRIPRLEQLEAVKIVYGQATS</sequence>
<organism evidence="1 2">
    <name type="scientific">Paenibacillus sabuli</name>
    <dbReference type="NCBI Taxonomy" id="2772509"/>
    <lineage>
        <taxon>Bacteria</taxon>
        <taxon>Bacillati</taxon>
        <taxon>Bacillota</taxon>
        <taxon>Bacilli</taxon>
        <taxon>Bacillales</taxon>
        <taxon>Paenibacillaceae</taxon>
        <taxon>Paenibacillus</taxon>
    </lineage>
</organism>